<comment type="caution">
    <text evidence="2">The sequence shown here is derived from an EMBL/GenBank/DDBJ whole genome shotgun (WGS) entry which is preliminary data.</text>
</comment>
<evidence type="ECO:0000313" key="3">
    <source>
        <dbReference type="Proteomes" id="UP001589703"/>
    </source>
</evidence>
<dbReference type="Proteomes" id="UP001589703">
    <property type="component" value="Unassembled WGS sequence"/>
</dbReference>
<accession>A0ABV5V7U7</accession>
<protein>
    <recommendedName>
        <fullName evidence="4">Secreted protein</fullName>
    </recommendedName>
</protein>
<sequence length="119" mass="11204">MTNRKMLTIAVLAAILTWSTVMTVLGQVAAVAALLPSLGLLVQQIVQALTAPDGHPAGGVAAPGGPQPAAGLAATGGGLTGGVCPAPEAHLPAGGAPAPGGRPTAGAGPVAADGQEPPR</sequence>
<feature type="compositionally biased region" description="Low complexity" evidence="1">
    <location>
        <begin position="52"/>
        <end position="73"/>
    </location>
</feature>
<evidence type="ECO:0000313" key="2">
    <source>
        <dbReference type="EMBL" id="MFB9733901.1"/>
    </source>
</evidence>
<evidence type="ECO:0000256" key="1">
    <source>
        <dbReference type="SAM" id="MobiDB-lite"/>
    </source>
</evidence>
<feature type="compositionally biased region" description="Low complexity" evidence="1">
    <location>
        <begin position="82"/>
        <end position="112"/>
    </location>
</feature>
<feature type="region of interest" description="Disordered" evidence="1">
    <location>
        <begin position="52"/>
        <end position="119"/>
    </location>
</feature>
<name>A0ABV5V7U7_9ACTN</name>
<dbReference type="RefSeq" id="WP_247470066.1">
    <property type="nucleotide sequence ID" value="NZ_JBHMAR010000001.1"/>
</dbReference>
<dbReference type="EMBL" id="JBHMAR010000001">
    <property type="protein sequence ID" value="MFB9733901.1"/>
    <property type="molecule type" value="Genomic_DNA"/>
</dbReference>
<gene>
    <name evidence="2" type="ORF">ACFFRO_01850</name>
</gene>
<proteinExistence type="predicted"/>
<reference evidence="2 3" key="1">
    <citation type="submission" date="2024-09" db="EMBL/GenBank/DDBJ databases">
        <authorList>
            <person name="Sun Q."/>
            <person name="Mori K."/>
        </authorList>
    </citation>
    <scope>NUCLEOTIDE SEQUENCE [LARGE SCALE GENOMIC DNA]</scope>
    <source>
        <strain evidence="2 3">JCM 10918</strain>
    </source>
</reference>
<evidence type="ECO:0008006" key="4">
    <source>
        <dbReference type="Google" id="ProtNLM"/>
    </source>
</evidence>
<keyword evidence="3" id="KW-1185">Reference proteome</keyword>
<organism evidence="2 3">
    <name type="scientific">Streptomyces thermocoprophilus</name>
    <dbReference type="NCBI Taxonomy" id="78356"/>
    <lineage>
        <taxon>Bacteria</taxon>
        <taxon>Bacillati</taxon>
        <taxon>Actinomycetota</taxon>
        <taxon>Actinomycetes</taxon>
        <taxon>Kitasatosporales</taxon>
        <taxon>Streptomycetaceae</taxon>
        <taxon>Streptomyces</taxon>
    </lineage>
</organism>